<gene>
    <name evidence="1" type="ORF">RMSM_05537</name>
</gene>
<organism evidence="1 2">
    <name type="scientific">Rhodopirellula maiorica SM1</name>
    <dbReference type="NCBI Taxonomy" id="1265738"/>
    <lineage>
        <taxon>Bacteria</taxon>
        <taxon>Pseudomonadati</taxon>
        <taxon>Planctomycetota</taxon>
        <taxon>Planctomycetia</taxon>
        <taxon>Pirellulales</taxon>
        <taxon>Pirellulaceae</taxon>
        <taxon>Novipirellula</taxon>
    </lineage>
</organism>
<sequence>MARDASLSDDSFGEMGPLDQCPLHWYPLGEIQVVEFARIPVFADIASGTLASSTTKLGQELWRVPLRKLMAMG</sequence>
<keyword evidence="2" id="KW-1185">Reference proteome</keyword>
<evidence type="ECO:0000313" key="1">
    <source>
        <dbReference type="EMBL" id="EMI17544.1"/>
    </source>
</evidence>
<evidence type="ECO:0000313" key="2">
    <source>
        <dbReference type="Proteomes" id="UP000011991"/>
    </source>
</evidence>
<name>M5RU89_9BACT</name>
<dbReference type="EMBL" id="ANOG01000785">
    <property type="protein sequence ID" value="EMI17544.1"/>
    <property type="molecule type" value="Genomic_DNA"/>
</dbReference>
<comment type="caution">
    <text evidence="1">The sequence shown here is derived from an EMBL/GenBank/DDBJ whole genome shotgun (WGS) entry which is preliminary data.</text>
</comment>
<dbReference type="PATRIC" id="fig|1265738.3.peg.5545"/>
<dbReference type="Proteomes" id="UP000011991">
    <property type="component" value="Unassembled WGS sequence"/>
</dbReference>
<accession>M5RU89</accession>
<proteinExistence type="predicted"/>
<protein>
    <submittedName>
        <fullName evidence="1">Uncharacterized protein</fullName>
    </submittedName>
</protein>
<dbReference type="AlphaFoldDB" id="M5RU89"/>
<reference evidence="1 2" key="1">
    <citation type="journal article" date="2013" name="Mar. Genomics">
        <title>Expression of sulfatases in Rhodopirellula baltica and the diversity of sulfatases in the genus Rhodopirellula.</title>
        <authorList>
            <person name="Wegner C.E."/>
            <person name="Richter-Heitmann T."/>
            <person name="Klindworth A."/>
            <person name="Klockow C."/>
            <person name="Richter M."/>
            <person name="Achstetter T."/>
            <person name="Glockner F.O."/>
            <person name="Harder J."/>
        </authorList>
    </citation>
    <scope>NUCLEOTIDE SEQUENCE [LARGE SCALE GENOMIC DNA]</scope>
    <source>
        <strain evidence="1 2">SM1</strain>
    </source>
</reference>